<keyword evidence="6" id="KW-1185">Reference proteome</keyword>
<comment type="caution">
    <text evidence="5">The sequence shown here is derived from an EMBL/GenBank/DDBJ whole genome shotgun (WGS) entry which is preliminary data.</text>
</comment>
<dbReference type="Pfam" id="PF03938">
    <property type="entry name" value="OmpH"/>
    <property type="match status" value="1"/>
</dbReference>
<dbReference type="GO" id="GO:0050821">
    <property type="term" value="P:protein stabilization"/>
    <property type="evidence" value="ECO:0007669"/>
    <property type="project" value="TreeGrafter"/>
</dbReference>
<evidence type="ECO:0000313" key="6">
    <source>
        <dbReference type="Proteomes" id="UP000238007"/>
    </source>
</evidence>
<gene>
    <name evidence="5" type="ORF">CLV80_101357</name>
</gene>
<feature type="coiled-coil region" evidence="3">
    <location>
        <begin position="45"/>
        <end position="72"/>
    </location>
</feature>
<evidence type="ECO:0000256" key="3">
    <source>
        <dbReference type="SAM" id="Coils"/>
    </source>
</evidence>
<organism evidence="5 6">
    <name type="scientific">Yoonia maritima</name>
    <dbReference type="NCBI Taxonomy" id="1435347"/>
    <lineage>
        <taxon>Bacteria</taxon>
        <taxon>Pseudomonadati</taxon>
        <taxon>Pseudomonadota</taxon>
        <taxon>Alphaproteobacteria</taxon>
        <taxon>Rhodobacterales</taxon>
        <taxon>Paracoccaceae</taxon>
        <taxon>Yoonia</taxon>
    </lineage>
</organism>
<comment type="similarity">
    <text evidence="1">Belongs to the Skp family.</text>
</comment>
<keyword evidence="2 4" id="KW-0732">Signal</keyword>
<dbReference type="AlphaFoldDB" id="A0A2T0W5I7"/>
<dbReference type="PANTHER" id="PTHR35089">
    <property type="entry name" value="CHAPERONE PROTEIN SKP"/>
    <property type="match status" value="1"/>
</dbReference>
<dbReference type="RefSeq" id="WP_106354122.1">
    <property type="nucleotide sequence ID" value="NZ_PVTP01000001.1"/>
</dbReference>
<dbReference type="Gene3D" id="3.30.910.20">
    <property type="entry name" value="Skp domain"/>
    <property type="match status" value="1"/>
</dbReference>
<feature type="chain" id="PRO_5015729846" evidence="4">
    <location>
        <begin position="20"/>
        <end position="173"/>
    </location>
</feature>
<dbReference type="SUPFAM" id="SSF111384">
    <property type="entry name" value="OmpH-like"/>
    <property type="match status" value="1"/>
</dbReference>
<evidence type="ECO:0000256" key="2">
    <source>
        <dbReference type="ARBA" id="ARBA00022729"/>
    </source>
</evidence>
<dbReference type="SMART" id="SM00935">
    <property type="entry name" value="OmpH"/>
    <property type="match status" value="1"/>
</dbReference>
<evidence type="ECO:0000256" key="4">
    <source>
        <dbReference type="SAM" id="SignalP"/>
    </source>
</evidence>
<dbReference type="GO" id="GO:0005829">
    <property type="term" value="C:cytosol"/>
    <property type="evidence" value="ECO:0007669"/>
    <property type="project" value="TreeGrafter"/>
</dbReference>
<dbReference type="OrthoDB" id="7868372at2"/>
<dbReference type="InterPro" id="IPR024930">
    <property type="entry name" value="Skp_dom_sf"/>
</dbReference>
<keyword evidence="3" id="KW-0175">Coiled coil</keyword>
<proteinExistence type="inferred from homology"/>
<accession>A0A2T0W5I7</accession>
<dbReference type="GO" id="GO:0051082">
    <property type="term" value="F:unfolded protein binding"/>
    <property type="evidence" value="ECO:0007669"/>
    <property type="project" value="InterPro"/>
</dbReference>
<dbReference type="PANTHER" id="PTHR35089:SF1">
    <property type="entry name" value="CHAPERONE PROTEIN SKP"/>
    <property type="match status" value="1"/>
</dbReference>
<reference evidence="5 6" key="1">
    <citation type="submission" date="2018-03" db="EMBL/GenBank/DDBJ databases">
        <title>Genomic Encyclopedia of Archaeal and Bacterial Type Strains, Phase II (KMG-II): from individual species to whole genera.</title>
        <authorList>
            <person name="Goeker M."/>
        </authorList>
    </citation>
    <scope>NUCLEOTIDE SEQUENCE [LARGE SCALE GENOMIC DNA]</scope>
    <source>
        <strain evidence="5 6">DSM 101533</strain>
    </source>
</reference>
<evidence type="ECO:0000313" key="5">
    <source>
        <dbReference type="EMBL" id="PRY80502.1"/>
    </source>
</evidence>
<dbReference type="InterPro" id="IPR005632">
    <property type="entry name" value="Chaperone_Skp"/>
</dbReference>
<protein>
    <submittedName>
        <fullName evidence="5">Skp family chaperone for outer membrane proteins</fullName>
    </submittedName>
</protein>
<name>A0A2T0W5I7_9RHOB</name>
<evidence type="ECO:0000256" key="1">
    <source>
        <dbReference type="ARBA" id="ARBA00009091"/>
    </source>
</evidence>
<feature type="signal peptide" evidence="4">
    <location>
        <begin position="1"/>
        <end position="19"/>
    </location>
</feature>
<sequence length="173" mass="19610">MRLWRGILVWLLLAMPAAAQNAAPQILIIDSDRIYYETLYGRRIAADLNAAIQAVQAENEQIVATLTEEERSLTLRRPDMTPEEFRAEADAFDVKVEEVRRVRDAKNIELQTENAEQRTVFEDRVQGVIGNLMIERGAVIVMEQRSVVMSVREANITDDVIVRVDAELGDGTR</sequence>
<dbReference type="EMBL" id="PVTP01000001">
    <property type="protein sequence ID" value="PRY80502.1"/>
    <property type="molecule type" value="Genomic_DNA"/>
</dbReference>
<dbReference type="Proteomes" id="UP000238007">
    <property type="component" value="Unassembled WGS sequence"/>
</dbReference>